<organism evidence="1 2">
    <name type="scientific">Mycobacteroides abscessus subsp. abscessus</name>
    <dbReference type="NCBI Taxonomy" id="1185650"/>
    <lineage>
        <taxon>Bacteria</taxon>
        <taxon>Bacillati</taxon>
        <taxon>Actinomycetota</taxon>
        <taxon>Actinomycetes</taxon>
        <taxon>Mycobacteriales</taxon>
        <taxon>Mycobacteriaceae</taxon>
        <taxon>Mycobacteroides</taxon>
        <taxon>Mycobacteroides abscessus</taxon>
    </lineage>
</organism>
<evidence type="ECO:0000313" key="1">
    <source>
        <dbReference type="EMBL" id="SIB41130.1"/>
    </source>
</evidence>
<name>A0AB38D209_9MYCO</name>
<dbReference type="AlphaFoldDB" id="A0AB38D209"/>
<protein>
    <recommendedName>
        <fullName evidence="3">Transposase</fullName>
    </recommendedName>
</protein>
<dbReference type="Proteomes" id="UP000185210">
    <property type="component" value="Unassembled WGS sequence"/>
</dbReference>
<comment type="caution">
    <text evidence="1">The sequence shown here is derived from an EMBL/GenBank/DDBJ whole genome shotgun (WGS) entry which is preliminary data.</text>
</comment>
<sequence>MANGQITLIVEVFYATRLRYCHIRFHATTAGVRQSESLDRAYSYP</sequence>
<gene>
    <name evidence="1" type="ORF">SAMEA2070301_03721</name>
</gene>
<evidence type="ECO:0008006" key="3">
    <source>
        <dbReference type="Google" id="ProtNLM"/>
    </source>
</evidence>
<dbReference type="EMBL" id="FSHM01000005">
    <property type="protein sequence ID" value="SIB41130.1"/>
    <property type="molecule type" value="Genomic_DNA"/>
</dbReference>
<evidence type="ECO:0000313" key="2">
    <source>
        <dbReference type="Proteomes" id="UP000185210"/>
    </source>
</evidence>
<reference evidence="1 2" key="1">
    <citation type="submission" date="2016-11" db="EMBL/GenBank/DDBJ databases">
        <authorList>
            <consortium name="Pathogen Informatics"/>
        </authorList>
    </citation>
    <scope>NUCLEOTIDE SEQUENCE [LARGE SCALE GENOMIC DNA]</scope>
    <source>
        <strain evidence="1 2">104</strain>
    </source>
</reference>
<proteinExistence type="predicted"/>
<accession>A0AB38D209</accession>